<comment type="caution">
    <text evidence="2">The sequence shown here is derived from an EMBL/GenBank/DDBJ whole genome shotgun (WGS) entry which is preliminary data.</text>
</comment>
<reference evidence="2 3" key="1">
    <citation type="submission" date="2024-01" db="EMBL/GenBank/DDBJ databases">
        <authorList>
            <person name="Waweru B."/>
        </authorList>
    </citation>
    <scope>NUCLEOTIDE SEQUENCE [LARGE SCALE GENOMIC DNA]</scope>
</reference>
<evidence type="ECO:0000313" key="2">
    <source>
        <dbReference type="EMBL" id="CAK7348037.1"/>
    </source>
</evidence>
<sequence length="146" mass="15834">MRHAAGPGLNGKDNSDSGLGASKRAKCSKSDLEQNCTKRTLSESKVAAADNVVSLKSPLKTNGKTKTPVQVVKLRETDLNDTGISTLTSLRDQKRGDGAKLLPKEDEKSTLVEVHMTRITVPTSICLRIHRKIRERGILSQTTNSP</sequence>
<feature type="region of interest" description="Disordered" evidence="1">
    <location>
        <begin position="1"/>
        <end position="34"/>
    </location>
</feature>
<proteinExistence type="predicted"/>
<accession>A0AAV1SD10</accession>
<dbReference type="AlphaFoldDB" id="A0AAV1SD10"/>
<evidence type="ECO:0000313" key="3">
    <source>
        <dbReference type="Proteomes" id="UP001314170"/>
    </source>
</evidence>
<dbReference type="Proteomes" id="UP001314170">
    <property type="component" value="Unassembled WGS sequence"/>
</dbReference>
<evidence type="ECO:0000256" key="1">
    <source>
        <dbReference type="SAM" id="MobiDB-lite"/>
    </source>
</evidence>
<organism evidence="2 3">
    <name type="scientific">Dovyalis caffra</name>
    <dbReference type="NCBI Taxonomy" id="77055"/>
    <lineage>
        <taxon>Eukaryota</taxon>
        <taxon>Viridiplantae</taxon>
        <taxon>Streptophyta</taxon>
        <taxon>Embryophyta</taxon>
        <taxon>Tracheophyta</taxon>
        <taxon>Spermatophyta</taxon>
        <taxon>Magnoliopsida</taxon>
        <taxon>eudicotyledons</taxon>
        <taxon>Gunneridae</taxon>
        <taxon>Pentapetalae</taxon>
        <taxon>rosids</taxon>
        <taxon>fabids</taxon>
        <taxon>Malpighiales</taxon>
        <taxon>Salicaceae</taxon>
        <taxon>Flacourtieae</taxon>
        <taxon>Dovyalis</taxon>
    </lineage>
</organism>
<name>A0AAV1SD10_9ROSI</name>
<keyword evidence="3" id="KW-1185">Reference proteome</keyword>
<gene>
    <name evidence="2" type="ORF">DCAF_LOCUS20729</name>
</gene>
<dbReference type="EMBL" id="CAWUPB010001173">
    <property type="protein sequence ID" value="CAK7348037.1"/>
    <property type="molecule type" value="Genomic_DNA"/>
</dbReference>
<protein>
    <submittedName>
        <fullName evidence="2">Uncharacterized protein</fullName>
    </submittedName>
</protein>